<comment type="caution">
    <text evidence="10">The sequence shown here is derived from an EMBL/GenBank/DDBJ whole genome shotgun (WGS) entry which is preliminary data.</text>
</comment>
<dbReference type="RefSeq" id="XP_043051151.1">
    <property type="nucleotide sequence ID" value="XM_043194099.1"/>
</dbReference>
<comment type="subcellular location">
    <subcellularLocation>
        <location evidence="8">Endoplasmic reticulum membrane</location>
        <topology evidence="8">Multi-pass membrane protein</topology>
    </subcellularLocation>
    <subcellularLocation>
        <location evidence="8">Golgi apparatus membrane</location>
        <topology evidence="8">Multi-pass membrane protein</topology>
    </subcellularLocation>
</comment>
<dbReference type="GO" id="GO:0045048">
    <property type="term" value="P:protein insertion into ER membrane"/>
    <property type="evidence" value="ECO:0007669"/>
    <property type="project" value="UniProtKB-UniRule"/>
</dbReference>
<evidence type="ECO:0000256" key="8">
    <source>
        <dbReference type="HAMAP-Rule" id="MF_03114"/>
    </source>
</evidence>
<feature type="transmembrane region" description="Helical" evidence="9">
    <location>
        <begin position="231"/>
        <end position="251"/>
    </location>
</feature>
<evidence type="ECO:0000313" key="11">
    <source>
        <dbReference type="Proteomes" id="UP000790833"/>
    </source>
</evidence>
<comment type="subunit">
    <text evidence="8">Component of the Golgi to ER traffic (GET) complex, which is composed of GET1, GET2 and GET3. Within the complex, GET1 and GET2 form a heterotetramer which is stabilized by phosphatidylinositol binding and which binds to the GET3 homodimer.</text>
</comment>
<comment type="similarity">
    <text evidence="8">Belongs to the GET2 family.</text>
</comment>
<evidence type="ECO:0000256" key="9">
    <source>
        <dbReference type="SAM" id="Phobius"/>
    </source>
</evidence>
<feature type="transmembrane region" description="Helical" evidence="9">
    <location>
        <begin position="291"/>
        <end position="315"/>
    </location>
</feature>
<dbReference type="GeneID" id="66116747"/>
<dbReference type="GO" id="GO:0005789">
    <property type="term" value="C:endoplasmic reticulum membrane"/>
    <property type="evidence" value="ECO:0007669"/>
    <property type="project" value="UniProtKB-SubCell"/>
</dbReference>
<feature type="topological domain" description="Lumenal" evidence="8">
    <location>
        <begin position="315"/>
        <end position="316"/>
    </location>
</feature>
<evidence type="ECO:0000256" key="7">
    <source>
        <dbReference type="ARBA" id="ARBA00023136"/>
    </source>
</evidence>
<keyword evidence="2 8" id="KW-0812">Transmembrane</keyword>
<keyword evidence="5 8" id="KW-1133">Transmembrane helix</keyword>
<evidence type="ECO:0000256" key="4">
    <source>
        <dbReference type="ARBA" id="ARBA00022892"/>
    </source>
</evidence>
<evidence type="ECO:0000256" key="3">
    <source>
        <dbReference type="ARBA" id="ARBA00022824"/>
    </source>
</evidence>
<keyword evidence="7 8" id="KW-0472">Membrane</keyword>
<evidence type="ECO:0000256" key="2">
    <source>
        <dbReference type="ARBA" id="ARBA00022692"/>
    </source>
</evidence>
<evidence type="ECO:0000256" key="1">
    <source>
        <dbReference type="ARBA" id="ARBA00022448"/>
    </source>
</evidence>
<feature type="transmembrane region" description="Helical" evidence="9">
    <location>
        <begin position="189"/>
        <end position="208"/>
    </location>
</feature>
<dbReference type="GO" id="GO:0043529">
    <property type="term" value="C:GET complex"/>
    <property type="evidence" value="ECO:0007669"/>
    <property type="project" value="UniProtKB-UniRule"/>
</dbReference>
<keyword evidence="4 8" id="KW-0931">ER-Golgi transport</keyword>
<dbReference type="InterPro" id="IPR014802">
    <property type="entry name" value="GET2"/>
</dbReference>
<dbReference type="Pfam" id="PF08690">
    <property type="entry name" value="GET2"/>
    <property type="match status" value="1"/>
</dbReference>
<keyword evidence="11" id="KW-1185">Reference proteome</keyword>
<dbReference type="GO" id="GO:0000139">
    <property type="term" value="C:Golgi membrane"/>
    <property type="evidence" value="ECO:0007669"/>
    <property type="project" value="UniProtKB-SubCell"/>
</dbReference>
<dbReference type="EMBL" id="JAHMUF010000003">
    <property type="protein sequence ID" value="KAG7195606.1"/>
    <property type="molecule type" value="Genomic_DNA"/>
</dbReference>
<comment type="function">
    <text evidence="8">Required for the post-translational delivery of tail-anchored (TA) proteins to the endoplasmic reticulum. Together with GET1, acts as a membrane receptor for soluble GET3, which recognizes and selectively binds the transmembrane domain of TA proteins in the cytosol. The GET complex cooperates with the HDEL receptor ERD2 to mediate the ATP-dependent retrieval of resident ER proteins that contain a C-terminal H-D-E-L retention signal from the Golgi to the ER.</text>
</comment>
<organism evidence="10 11">
    <name type="scientific">Scheffersomyces spartinae</name>
    <dbReference type="NCBI Taxonomy" id="45513"/>
    <lineage>
        <taxon>Eukaryota</taxon>
        <taxon>Fungi</taxon>
        <taxon>Dikarya</taxon>
        <taxon>Ascomycota</taxon>
        <taxon>Saccharomycotina</taxon>
        <taxon>Pichiomycetes</taxon>
        <taxon>Debaryomycetaceae</taxon>
        <taxon>Scheffersomyces</taxon>
    </lineage>
</organism>
<proteinExistence type="inferred from homology"/>
<dbReference type="PANTHER" id="PTHR28263">
    <property type="entry name" value="GOLGI TO ER TRAFFIC PROTEIN 2"/>
    <property type="match status" value="1"/>
</dbReference>
<evidence type="ECO:0000256" key="6">
    <source>
        <dbReference type="ARBA" id="ARBA00023034"/>
    </source>
</evidence>
<reference evidence="10" key="1">
    <citation type="submission" date="2021-03" db="EMBL/GenBank/DDBJ databases">
        <authorList>
            <person name="Palmer J.M."/>
        </authorList>
    </citation>
    <scope>NUCLEOTIDE SEQUENCE</scope>
    <source>
        <strain evidence="10">ARV_011</strain>
    </source>
</reference>
<feature type="topological domain" description="Cytoplasmic" evidence="8">
    <location>
        <begin position="1"/>
        <end position="186"/>
    </location>
</feature>
<evidence type="ECO:0000313" key="10">
    <source>
        <dbReference type="EMBL" id="KAG7195606.1"/>
    </source>
</evidence>
<comment type="caution">
    <text evidence="8">Lacks conserved residue(s) required for the propagation of feature annotation.</text>
</comment>
<keyword evidence="1 8" id="KW-0813">Transport</keyword>
<sequence length="316" mass="35500">MASITEDERKRILRERRQAKMAKGKASDRLNTILNQGSSVNANTAVSVLDVPEQATSTIKETKPTSIDDNTVHEDPEIQDIDTVIQKIARTDSLNENPAQPPDMDALFNQIFGGASGAGFPSDSTAPGADGNDNADPFTQMMMQMMGGKGGDINNPFAGSSLPQGMPEISTYDSEMAKYTEYQHQLYEWRFLIVRYGLMMFNFIYHFINEPFFRSSSLISVRSNTFHTSSFMTWFVSCEVAILSAYYVLCFNRFNHHVSGNSWVIKLLDMGLMVLPQLARYKQLVITLFGYYDLLSIILNDVSFMVILFGLTSYIT</sequence>
<feature type="transmembrane region" description="Helical" evidence="9">
    <location>
        <begin position="263"/>
        <end position="279"/>
    </location>
</feature>
<name>A0A9P7VCU0_9ASCO</name>
<dbReference type="PANTHER" id="PTHR28263:SF1">
    <property type="entry name" value="GOLGI TO ER TRAFFIC PROTEIN 2"/>
    <property type="match status" value="1"/>
</dbReference>
<dbReference type="GO" id="GO:0006890">
    <property type="term" value="P:retrograde vesicle-mediated transport, Golgi to endoplasmic reticulum"/>
    <property type="evidence" value="ECO:0007669"/>
    <property type="project" value="TreeGrafter"/>
</dbReference>
<dbReference type="Proteomes" id="UP000790833">
    <property type="component" value="Unassembled WGS sequence"/>
</dbReference>
<dbReference type="InterPro" id="IPR028143">
    <property type="entry name" value="Get2/sif1"/>
</dbReference>
<keyword evidence="6 8" id="KW-0333">Golgi apparatus</keyword>
<gene>
    <name evidence="8 10" type="primary">GET2</name>
    <name evidence="10" type="ORF">KQ657_003373</name>
</gene>
<accession>A0A9P7VCU0</accession>
<dbReference type="AlphaFoldDB" id="A0A9P7VCU0"/>
<keyword evidence="3 8" id="KW-0256">Endoplasmic reticulum</keyword>
<evidence type="ECO:0000256" key="5">
    <source>
        <dbReference type="ARBA" id="ARBA00022989"/>
    </source>
</evidence>
<dbReference type="HAMAP" id="MF_03114">
    <property type="entry name" value="Get2"/>
    <property type="match status" value="1"/>
</dbReference>
<dbReference type="OrthoDB" id="4097053at2759"/>
<protein>
    <recommendedName>
        <fullName evidence="8">Golgi to ER traffic protein 2</fullName>
    </recommendedName>
</protein>